<dbReference type="GO" id="GO:0051536">
    <property type="term" value="F:iron-sulfur cluster binding"/>
    <property type="evidence" value="ECO:0007669"/>
    <property type="project" value="InterPro"/>
</dbReference>
<dbReference type="PANTHER" id="PTHR30038">
    <property type="entry name" value="ALDEHYDE FERREDOXIN OXIDOREDUCTASE"/>
    <property type="match status" value="1"/>
</dbReference>
<dbReference type="InterPro" id="IPR013985">
    <property type="entry name" value="Ald_Fedxn_OxRdtase_dom3"/>
</dbReference>
<dbReference type="AlphaFoldDB" id="A0A7C0U2L3"/>
<dbReference type="GO" id="GO:0009055">
    <property type="term" value="F:electron transfer activity"/>
    <property type="evidence" value="ECO:0007669"/>
    <property type="project" value="InterPro"/>
</dbReference>
<dbReference type="InterPro" id="IPR013984">
    <property type="entry name" value="Ald_Fedxn_OxRdtase_dom2"/>
</dbReference>
<gene>
    <name evidence="2" type="ORF">ENG63_02850</name>
</gene>
<dbReference type="Proteomes" id="UP000886289">
    <property type="component" value="Unassembled WGS sequence"/>
</dbReference>
<reference evidence="2" key="1">
    <citation type="journal article" date="2020" name="mSystems">
        <title>Genome- and Community-Level Interaction Insights into Carbon Utilization and Element Cycling Functions of Hydrothermarchaeota in Hydrothermal Sediment.</title>
        <authorList>
            <person name="Zhou Z."/>
            <person name="Liu Y."/>
            <person name="Xu W."/>
            <person name="Pan J."/>
            <person name="Luo Z.H."/>
            <person name="Li M."/>
        </authorList>
    </citation>
    <scope>NUCLEOTIDE SEQUENCE [LARGE SCALE GENOMIC DNA]</scope>
    <source>
        <strain evidence="2">HyVt-233</strain>
    </source>
</reference>
<name>A0A7C0U2L3_DESA2</name>
<dbReference type="SUPFAM" id="SSF56228">
    <property type="entry name" value="Aldehyde ferredoxin oxidoreductase, N-terminal domain"/>
    <property type="match status" value="1"/>
</dbReference>
<dbReference type="GO" id="GO:0016625">
    <property type="term" value="F:oxidoreductase activity, acting on the aldehyde or oxo group of donors, iron-sulfur protein as acceptor"/>
    <property type="evidence" value="ECO:0007669"/>
    <property type="project" value="InterPro"/>
</dbReference>
<organism evidence="2">
    <name type="scientific">Desulfofervidus auxilii</name>
    <dbReference type="NCBI Taxonomy" id="1621989"/>
    <lineage>
        <taxon>Bacteria</taxon>
        <taxon>Pseudomonadati</taxon>
        <taxon>Thermodesulfobacteriota</taxon>
        <taxon>Candidatus Desulfofervidia</taxon>
        <taxon>Candidatus Desulfofervidales</taxon>
        <taxon>Candidatus Desulfofervidaceae</taxon>
        <taxon>Candidatus Desulfofervidus</taxon>
    </lineage>
</organism>
<feature type="domain" description="Aldehyde ferredoxin oxidoreductase C-terminal" evidence="1">
    <location>
        <begin position="84"/>
        <end position="374"/>
    </location>
</feature>
<feature type="non-terminal residue" evidence="2">
    <location>
        <position position="1"/>
    </location>
</feature>
<dbReference type="InterPro" id="IPR036021">
    <property type="entry name" value="Tungsten_al_ferr_oxy-like_C"/>
</dbReference>
<dbReference type="Gene3D" id="1.10.569.10">
    <property type="entry name" value="Aldehyde Ferredoxin Oxidoreductase Protein, subunit A, domain 2"/>
    <property type="match status" value="1"/>
</dbReference>
<sequence length="374" mass="41933">GQKYLPLANLITDGLPVANSVGIGAVFGSKNLIGIAVRGTKDILLYDGEVFFKTVFKDLENLSENLKSFSDLSTYLVFEDFIEHNILACCYFIQPFASEVTLSQIKEIWKRHRGCFSCPIACLKTTQRGDFLPEIDAFMSLGPLCGIYDVKSISEIYALCIKLGLDPVETGLTISCAMAMKEKGLFDDESVPFFGDKKTILELIPKIAKKESPLANGAFKLCQELNNPDLFLGVKGRSIVFDVRNHHYLGLVYATSNCGATHLNGFVFTKENYDEIPQKVKLMQDKIAVLESLGICPYILKGISLENLLTIFQATTGITLTKEEFLKKGEEIYQIEHNFNEKAGIKRDADMLPVKFSFPEFEKILESYYKLRGW</sequence>
<dbReference type="InterPro" id="IPR001203">
    <property type="entry name" value="OxRdtase_Ald_Fedxn_C"/>
</dbReference>
<accession>A0A7C0U2L3</accession>
<dbReference type="EMBL" id="DRBS01000110">
    <property type="protein sequence ID" value="HDD43785.1"/>
    <property type="molecule type" value="Genomic_DNA"/>
</dbReference>
<dbReference type="Gene3D" id="3.60.9.10">
    <property type="entry name" value="Aldehyde ferredoxin oxidoreductase, N-terminal domain"/>
    <property type="match status" value="1"/>
</dbReference>
<evidence type="ECO:0000313" key="2">
    <source>
        <dbReference type="EMBL" id="HDD43785.1"/>
    </source>
</evidence>
<dbReference type="InterPro" id="IPR051919">
    <property type="entry name" value="W-dependent_AOR"/>
</dbReference>
<dbReference type="PANTHER" id="PTHR30038:SF0">
    <property type="entry name" value="TUNGSTEN-CONTAINING ALDEHYDE FERREDOXIN OXIDOREDUCTASE"/>
    <property type="match status" value="1"/>
</dbReference>
<dbReference type="Pfam" id="PF01314">
    <property type="entry name" value="AFOR_C"/>
    <property type="match status" value="1"/>
</dbReference>
<dbReference type="SUPFAM" id="SSF48310">
    <property type="entry name" value="Aldehyde ferredoxin oxidoreductase, C-terminal domains"/>
    <property type="match status" value="1"/>
</dbReference>
<dbReference type="Gene3D" id="1.10.599.10">
    <property type="entry name" value="Aldehyde Ferredoxin Oxidoreductase Protein, subunit A, domain 3"/>
    <property type="match status" value="1"/>
</dbReference>
<comment type="caution">
    <text evidence="2">The sequence shown here is derived from an EMBL/GenBank/DDBJ whole genome shotgun (WGS) entry which is preliminary data.</text>
</comment>
<evidence type="ECO:0000259" key="1">
    <source>
        <dbReference type="Pfam" id="PF01314"/>
    </source>
</evidence>
<protein>
    <recommendedName>
        <fullName evidence="1">Aldehyde ferredoxin oxidoreductase C-terminal domain-containing protein</fullName>
    </recommendedName>
</protein>
<proteinExistence type="predicted"/>
<dbReference type="InterPro" id="IPR036503">
    <property type="entry name" value="Ald_Fedxn_OxRdtase_N_sf"/>
</dbReference>